<dbReference type="Proteomes" id="UP000188342">
    <property type="component" value="Unassembled WGS sequence"/>
</dbReference>
<proteinExistence type="predicted"/>
<accession>A0A1R4IVK3</accession>
<evidence type="ECO:0000313" key="2">
    <source>
        <dbReference type="EMBL" id="SJN23917.1"/>
    </source>
</evidence>
<gene>
    <name evidence="2" type="ORF">FM114_04020</name>
</gene>
<feature type="region of interest" description="Disordered" evidence="1">
    <location>
        <begin position="70"/>
        <end position="90"/>
    </location>
</feature>
<name>A0A1R4IVK3_9ACTN</name>
<protein>
    <submittedName>
        <fullName evidence="2">Glutamine synthetase type I</fullName>
        <ecNumber evidence="2">6.3.1.2</ecNumber>
    </submittedName>
</protein>
<keyword evidence="3" id="KW-1185">Reference proteome</keyword>
<dbReference type="STRING" id="1255658.FM114_04020"/>
<dbReference type="EMBL" id="FUKQ01000012">
    <property type="protein sequence ID" value="SJN23917.1"/>
    <property type="molecule type" value="Genomic_DNA"/>
</dbReference>
<dbReference type="GO" id="GO:0004356">
    <property type="term" value="F:glutamine synthetase activity"/>
    <property type="evidence" value="ECO:0007669"/>
    <property type="project" value="UniProtKB-EC"/>
</dbReference>
<evidence type="ECO:0000256" key="1">
    <source>
        <dbReference type="SAM" id="MobiDB-lite"/>
    </source>
</evidence>
<sequence length="90" mass="10254">MSQHPSVALNPNPIVQALGKPQAEFTREDLVRYVREQGIGMLTLRYDAGDGRLKALHFVINSEEHLQRVRYTTKRNPSRSGPRCGSRPWP</sequence>
<dbReference type="AlphaFoldDB" id="A0A1R4IVK3"/>
<dbReference type="OrthoDB" id="3277468at2"/>
<keyword evidence="2" id="KW-0436">Ligase</keyword>
<dbReference type="RefSeq" id="WP_094763901.1">
    <property type="nucleotide sequence ID" value="NZ_FUKQ01000012.1"/>
</dbReference>
<organism evidence="2 3">
    <name type="scientific">Luteococcus japonicus LSP_Lj1</name>
    <dbReference type="NCBI Taxonomy" id="1255658"/>
    <lineage>
        <taxon>Bacteria</taxon>
        <taxon>Bacillati</taxon>
        <taxon>Actinomycetota</taxon>
        <taxon>Actinomycetes</taxon>
        <taxon>Propionibacteriales</taxon>
        <taxon>Propionibacteriaceae</taxon>
        <taxon>Luteococcus</taxon>
    </lineage>
</organism>
<evidence type="ECO:0000313" key="3">
    <source>
        <dbReference type="Proteomes" id="UP000188342"/>
    </source>
</evidence>
<reference evidence="2 3" key="1">
    <citation type="submission" date="2017-02" db="EMBL/GenBank/DDBJ databases">
        <authorList>
            <person name="Peterson S.W."/>
        </authorList>
    </citation>
    <scope>NUCLEOTIDE SEQUENCE [LARGE SCALE GENOMIC DNA]</scope>
    <source>
        <strain evidence="2 3">LSP_Lj1</strain>
    </source>
</reference>
<dbReference type="EC" id="6.3.1.2" evidence="2"/>